<accession>A0ABX9W3K0</accession>
<proteinExistence type="predicted"/>
<sequence length="273" mass="29778">MLLALSILLPRNNIVTVEADTEIVSYKLVNTELSIFDVQGADLYSDPFSSEPTEHINQAGSYIRLTENTNVEIRKRENDEVVYITLSTKSLSVGSIYLPNGSISLGPWANLSIDLTLAPVPRLLPFRGKLTLGEDVAPGIENILLSGSVSIAEQQLGMFSRERYLLLESKLEKGDRVLVRSATKDEGAVSDGFVRVTYGETLSVVAHTSDGEVHVIRFGSAGYRISPSVWARVINDPSLSWVTALLGILLLSVELVLAITQIASRAVDHEGRN</sequence>
<dbReference type="EMBL" id="RHGB01000007">
    <property type="protein sequence ID" value="RNL64764.1"/>
    <property type="molecule type" value="Genomic_DNA"/>
</dbReference>
<keyword evidence="2" id="KW-1185">Reference proteome</keyword>
<dbReference type="Proteomes" id="UP000274695">
    <property type="component" value="Unassembled WGS sequence"/>
</dbReference>
<gene>
    <name evidence="1" type="ORF">D0911_08345</name>
</gene>
<evidence type="ECO:0000313" key="1">
    <source>
        <dbReference type="EMBL" id="RNL64764.1"/>
    </source>
</evidence>
<name>A0ABX9W3K0_9GAMM</name>
<reference evidence="1 2" key="1">
    <citation type="submission" date="2018-10" db="EMBL/GenBank/DDBJ databases">
        <title>Draft genome sequence of Zhongshania sp. DSW25-10.</title>
        <authorList>
            <person name="Oh J."/>
        </authorList>
    </citation>
    <scope>NUCLEOTIDE SEQUENCE [LARGE SCALE GENOMIC DNA]</scope>
    <source>
        <strain evidence="1 2">DSW25-10</strain>
    </source>
</reference>
<protein>
    <submittedName>
        <fullName evidence="1">Uncharacterized protein</fullName>
    </submittedName>
</protein>
<evidence type="ECO:0000313" key="2">
    <source>
        <dbReference type="Proteomes" id="UP000274695"/>
    </source>
</evidence>
<comment type="caution">
    <text evidence="1">The sequence shown here is derived from an EMBL/GenBank/DDBJ whole genome shotgun (WGS) entry which is preliminary data.</text>
</comment>
<organism evidence="1 2">
    <name type="scientific">Zhongshania marina</name>
    <dbReference type="NCBI Taxonomy" id="2304603"/>
    <lineage>
        <taxon>Bacteria</taxon>
        <taxon>Pseudomonadati</taxon>
        <taxon>Pseudomonadota</taxon>
        <taxon>Gammaproteobacteria</taxon>
        <taxon>Cellvibrionales</taxon>
        <taxon>Spongiibacteraceae</taxon>
        <taxon>Zhongshania</taxon>
    </lineage>
</organism>